<keyword evidence="1" id="KW-0812">Transmembrane</keyword>
<evidence type="ECO:0000313" key="3">
    <source>
        <dbReference type="EMBL" id="MFI0793409.1"/>
    </source>
</evidence>
<dbReference type="InterPro" id="IPR011856">
    <property type="entry name" value="tRNA_endonuc-like_dom_sf"/>
</dbReference>
<dbReference type="Proteomes" id="UP001611075">
    <property type="component" value="Unassembled WGS sequence"/>
</dbReference>
<dbReference type="GO" id="GO:0004519">
    <property type="term" value="F:endonuclease activity"/>
    <property type="evidence" value="ECO:0007669"/>
    <property type="project" value="UniProtKB-KW"/>
</dbReference>
<dbReference type="EMBL" id="JBIRPU010000006">
    <property type="protein sequence ID" value="MFI0793409.1"/>
    <property type="molecule type" value="Genomic_DNA"/>
</dbReference>
<gene>
    <name evidence="3" type="ORF">ACH4OY_12020</name>
</gene>
<keyword evidence="3" id="KW-0255">Endonuclease</keyword>
<accession>A0ABW7SIB0</accession>
<feature type="transmembrane region" description="Helical" evidence="1">
    <location>
        <begin position="68"/>
        <end position="87"/>
    </location>
</feature>
<dbReference type="InterPro" id="IPR011335">
    <property type="entry name" value="Restrct_endonuc-II-like"/>
</dbReference>
<feature type="domain" description="Restriction endonuclease type IV Mrr" evidence="2">
    <location>
        <begin position="117"/>
        <end position="230"/>
    </location>
</feature>
<protein>
    <submittedName>
        <fullName evidence="3">Restriction endonuclease</fullName>
    </submittedName>
</protein>
<evidence type="ECO:0000256" key="1">
    <source>
        <dbReference type="SAM" id="Phobius"/>
    </source>
</evidence>
<keyword evidence="1" id="KW-0472">Membrane</keyword>
<dbReference type="PANTHER" id="PTHR30015:SF6">
    <property type="entry name" value="SLL1429 PROTEIN"/>
    <property type="match status" value="1"/>
</dbReference>
<keyword evidence="4" id="KW-1185">Reference proteome</keyword>
<dbReference type="InterPro" id="IPR007560">
    <property type="entry name" value="Restrct_endonuc_IV_Mrr"/>
</dbReference>
<organism evidence="3 4">
    <name type="scientific">Micromonospora rubida</name>
    <dbReference type="NCBI Taxonomy" id="2697657"/>
    <lineage>
        <taxon>Bacteria</taxon>
        <taxon>Bacillati</taxon>
        <taxon>Actinomycetota</taxon>
        <taxon>Actinomycetes</taxon>
        <taxon>Micromonosporales</taxon>
        <taxon>Micromonosporaceae</taxon>
        <taxon>Micromonospora</taxon>
    </lineage>
</organism>
<evidence type="ECO:0000259" key="2">
    <source>
        <dbReference type="Pfam" id="PF04471"/>
    </source>
</evidence>
<keyword evidence="3" id="KW-0540">Nuclease</keyword>
<dbReference type="RefSeq" id="WP_396678814.1">
    <property type="nucleotide sequence ID" value="NZ_JBIRPU010000006.1"/>
</dbReference>
<dbReference type="InterPro" id="IPR052906">
    <property type="entry name" value="Type_IV_Methyl-Rstrct_Enzyme"/>
</dbReference>
<sequence>MPYVKSHIRRDGARVRAHYRKRRRARGGGVARRGRSGGGAWSAAVLVGGVSALVLVVLAVGFVRRHPYWSVLLAAVVGLAVAALLFARARQRARQRAEQARQWAEQARRDRLIAVTDEMSGSEFERWFARLLEASGFRQVTVTGGSGDRGADVVAVAPDGRRVVAQCKRQGIRNRVGSAAIQRFAGTCREVHGGQLCVIVTNSFFTAGDGVRLARQLDIALVDRAALETWASTHTPPPGLLVAR</sequence>
<reference evidence="3 4" key="1">
    <citation type="submission" date="2024-10" db="EMBL/GenBank/DDBJ databases">
        <title>The Natural Products Discovery Center: Release of the First 8490 Sequenced Strains for Exploring Actinobacteria Biosynthetic Diversity.</title>
        <authorList>
            <person name="Kalkreuter E."/>
            <person name="Kautsar S.A."/>
            <person name="Yang D."/>
            <person name="Bader C.D."/>
            <person name="Teijaro C.N."/>
            <person name="Fluegel L."/>
            <person name="Davis C.M."/>
            <person name="Simpson J.R."/>
            <person name="Lauterbach L."/>
            <person name="Steele A.D."/>
            <person name="Gui C."/>
            <person name="Meng S."/>
            <person name="Li G."/>
            <person name="Viehrig K."/>
            <person name="Ye F."/>
            <person name="Su P."/>
            <person name="Kiefer A.F."/>
            <person name="Nichols A."/>
            <person name="Cepeda A.J."/>
            <person name="Yan W."/>
            <person name="Fan B."/>
            <person name="Jiang Y."/>
            <person name="Adhikari A."/>
            <person name="Zheng C.-J."/>
            <person name="Schuster L."/>
            <person name="Cowan T.M."/>
            <person name="Smanski M.J."/>
            <person name="Chevrette M.G."/>
            <person name="De Carvalho L.P.S."/>
            <person name="Shen B."/>
        </authorList>
    </citation>
    <scope>NUCLEOTIDE SEQUENCE [LARGE SCALE GENOMIC DNA]</scope>
    <source>
        <strain evidence="3 4">NPDC021253</strain>
    </source>
</reference>
<keyword evidence="3" id="KW-0378">Hydrolase</keyword>
<dbReference type="Gene3D" id="3.40.1350.10">
    <property type="match status" value="1"/>
</dbReference>
<proteinExistence type="predicted"/>
<dbReference type="Pfam" id="PF04471">
    <property type="entry name" value="Mrr_cat"/>
    <property type="match status" value="1"/>
</dbReference>
<feature type="transmembrane region" description="Helical" evidence="1">
    <location>
        <begin position="40"/>
        <end position="62"/>
    </location>
</feature>
<comment type="caution">
    <text evidence="3">The sequence shown here is derived from an EMBL/GenBank/DDBJ whole genome shotgun (WGS) entry which is preliminary data.</text>
</comment>
<dbReference type="SUPFAM" id="SSF52980">
    <property type="entry name" value="Restriction endonuclease-like"/>
    <property type="match status" value="1"/>
</dbReference>
<dbReference type="PANTHER" id="PTHR30015">
    <property type="entry name" value="MRR RESTRICTION SYSTEM PROTEIN"/>
    <property type="match status" value="1"/>
</dbReference>
<evidence type="ECO:0000313" key="4">
    <source>
        <dbReference type="Proteomes" id="UP001611075"/>
    </source>
</evidence>
<name>A0ABW7SIB0_9ACTN</name>
<keyword evidence="1" id="KW-1133">Transmembrane helix</keyword>